<proteinExistence type="predicted"/>
<keyword evidence="2" id="KW-1185">Reference proteome</keyword>
<sequence length="54" mass="5877">MAVCGFVEETGRPCTLNHHHDEPFTLAKSGPTKPIASTDYPMSGFSNVIPKKKC</sequence>
<reference evidence="1 2" key="1">
    <citation type="journal article" date="2007" name="Nature">
        <title>Evolution of genes and genomes on the Drosophila phylogeny.</title>
        <authorList>
            <consortium name="Drosophila 12 Genomes Consortium"/>
            <person name="Clark A.G."/>
            <person name="Eisen M.B."/>
            <person name="Smith D.R."/>
            <person name="Bergman C.M."/>
            <person name="Oliver B."/>
            <person name="Markow T.A."/>
            <person name="Kaufman T.C."/>
            <person name="Kellis M."/>
            <person name="Gelbart W."/>
            <person name="Iyer V.N."/>
            <person name="Pollard D.A."/>
            <person name="Sackton T.B."/>
            <person name="Larracuente A.M."/>
            <person name="Singh N.D."/>
            <person name="Abad J.P."/>
            <person name="Abt D.N."/>
            <person name="Adryan B."/>
            <person name="Aguade M."/>
            <person name="Akashi H."/>
            <person name="Anderson W.W."/>
            <person name="Aquadro C.F."/>
            <person name="Ardell D.H."/>
            <person name="Arguello R."/>
            <person name="Artieri C.G."/>
            <person name="Barbash D.A."/>
            <person name="Barker D."/>
            <person name="Barsanti P."/>
            <person name="Batterham P."/>
            <person name="Batzoglou S."/>
            <person name="Begun D."/>
            <person name="Bhutkar A."/>
            <person name="Blanco E."/>
            <person name="Bosak S.A."/>
            <person name="Bradley R.K."/>
            <person name="Brand A.D."/>
            <person name="Brent M.R."/>
            <person name="Brooks A.N."/>
            <person name="Brown R.H."/>
            <person name="Butlin R.K."/>
            <person name="Caggese C."/>
            <person name="Calvi B.R."/>
            <person name="Bernardo de Carvalho A."/>
            <person name="Caspi A."/>
            <person name="Castrezana S."/>
            <person name="Celniker S.E."/>
            <person name="Chang J.L."/>
            <person name="Chapple C."/>
            <person name="Chatterji S."/>
            <person name="Chinwalla A."/>
            <person name="Civetta A."/>
            <person name="Clifton S.W."/>
            <person name="Comeron J.M."/>
            <person name="Costello J.C."/>
            <person name="Coyne J.A."/>
            <person name="Daub J."/>
            <person name="David R.G."/>
            <person name="Delcher A.L."/>
            <person name="Delehaunty K."/>
            <person name="Do C.B."/>
            <person name="Ebling H."/>
            <person name="Edwards K."/>
            <person name="Eickbush T."/>
            <person name="Evans J.D."/>
            <person name="Filipski A."/>
            <person name="Findeiss S."/>
            <person name="Freyhult E."/>
            <person name="Fulton L."/>
            <person name="Fulton R."/>
            <person name="Garcia A.C."/>
            <person name="Gardiner A."/>
            <person name="Garfield D.A."/>
            <person name="Garvin B.E."/>
            <person name="Gibson G."/>
            <person name="Gilbert D."/>
            <person name="Gnerre S."/>
            <person name="Godfrey J."/>
            <person name="Good R."/>
            <person name="Gotea V."/>
            <person name="Gravely B."/>
            <person name="Greenberg A.J."/>
            <person name="Griffiths-Jones S."/>
            <person name="Gross S."/>
            <person name="Guigo R."/>
            <person name="Gustafson E.A."/>
            <person name="Haerty W."/>
            <person name="Hahn M.W."/>
            <person name="Halligan D.L."/>
            <person name="Halpern A.L."/>
            <person name="Halter G.M."/>
            <person name="Han M.V."/>
            <person name="Heger A."/>
            <person name="Hillier L."/>
            <person name="Hinrichs A.S."/>
            <person name="Holmes I."/>
            <person name="Hoskins R.A."/>
            <person name="Hubisz M.J."/>
            <person name="Hultmark D."/>
            <person name="Huntley M.A."/>
            <person name="Jaffe D.B."/>
            <person name="Jagadeeshan S."/>
            <person name="Jeck W.R."/>
            <person name="Johnson J."/>
            <person name="Jones C.D."/>
            <person name="Jordan W.C."/>
            <person name="Karpen G.H."/>
            <person name="Kataoka E."/>
            <person name="Keightley P.D."/>
            <person name="Kheradpour P."/>
            <person name="Kirkness E.F."/>
            <person name="Koerich L.B."/>
            <person name="Kristiansen K."/>
            <person name="Kudrna D."/>
            <person name="Kulathinal R.J."/>
            <person name="Kumar S."/>
            <person name="Kwok R."/>
            <person name="Lander E."/>
            <person name="Langley C.H."/>
            <person name="Lapoint R."/>
            <person name="Lazzaro B.P."/>
            <person name="Lee S.J."/>
            <person name="Levesque L."/>
            <person name="Li R."/>
            <person name="Lin C.F."/>
            <person name="Lin M.F."/>
            <person name="Lindblad-Toh K."/>
            <person name="Llopart A."/>
            <person name="Long M."/>
            <person name="Low L."/>
            <person name="Lozovsky E."/>
            <person name="Lu J."/>
            <person name="Luo M."/>
            <person name="Machado C.A."/>
            <person name="Makalowski W."/>
            <person name="Marzo M."/>
            <person name="Matsuda M."/>
            <person name="Matzkin L."/>
            <person name="McAllister B."/>
            <person name="McBride C.S."/>
            <person name="McKernan B."/>
            <person name="McKernan K."/>
            <person name="Mendez-Lago M."/>
            <person name="Minx P."/>
            <person name="Mollenhauer M.U."/>
            <person name="Montooth K."/>
            <person name="Mount S.M."/>
            <person name="Mu X."/>
            <person name="Myers E."/>
            <person name="Negre B."/>
            <person name="Newfeld S."/>
            <person name="Nielsen R."/>
            <person name="Noor M.A."/>
            <person name="O'Grady P."/>
            <person name="Pachter L."/>
            <person name="Papaceit M."/>
            <person name="Parisi M.J."/>
            <person name="Parisi M."/>
            <person name="Parts L."/>
            <person name="Pedersen J.S."/>
            <person name="Pesole G."/>
            <person name="Phillippy A.M."/>
            <person name="Ponting C.P."/>
            <person name="Pop M."/>
            <person name="Porcelli D."/>
            <person name="Powell J.R."/>
            <person name="Prohaska S."/>
            <person name="Pruitt K."/>
            <person name="Puig M."/>
            <person name="Quesneville H."/>
            <person name="Ram K.R."/>
            <person name="Rand D."/>
            <person name="Rasmussen M.D."/>
            <person name="Reed L.K."/>
            <person name="Reenan R."/>
            <person name="Reily A."/>
            <person name="Remington K.A."/>
            <person name="Rieger T.T."/>
            <person name="Ritchie M.G."/>
            <person name="Robin C."/>
            <person name="Rogers Y.H."/>
            <person name="Rohde C."/>
            <person name="Rozas J."/>
            <person name="Rubenfield M.J."/>
            <person name="Ruiz A."/>
            <person name="Russo S."/>
            <person name="Salzberg S.L."/>
            <person name="Sanchez-Gracia A."/>
            <person name="Saranga D.J."/>
            <person name="Sato H."/>
            <person name="Schaeffer S.W."/>
            <person name="Schatz M.C."/>
            <person name="Schlenke T."/>
            <person name="Schwartz R."/>
            <person name="Segarra C."/>
            <person name="Singh R.S."/>
            <person name="Sirot L."/>
            <person name="Sirota M."/>
            <person name="Sisneros N.B."/>
            <person name="Smith C.D."/>
            <person name="Smith T.F."/>
            <person name="Spieth J."/>
            <person name="Stage D.E."/>
            <person name="Stark A."/>
            <person name="Stephan W."/>
            <person name="Strausberg R.L."/>
            <person name="Strempel S."/>
            <person name="Sturgill D."/>
            <person name="Sutton G."/>
            <person name="Sutton G.G."/>
            <person name="Tao W."/>
            <person name="Teichmann S."/>
            <person name="Tobari Y.N."/>
            <person name="Tomimura Y."/>
            <person name="Tsolas J.M."/>
            <person name="Valente V.L."/>
            <person name="Venter E."/>
            <person name="Venter J.C."/>
            <person name="Vicario S."/>
            <person name="Vieira F.G."/>
            <person name="Vilella A.J."/>
            <person name="Villasante A."/>
            <person name="Walenz B."/>
            <person name="Wang J."/>
            <person name="Wasserman M."/>
            <person name="Watts T."/>
            <person name="Wilson D."/>
            <person name="Wilson R.K."/>
            <person name="Wing R.A."/>
            <person name="Wolfner M.F."/>
            <person name="Wong A."/>
            <person name="Wong G.K."/>
            <person name="Wu C.I."/>
            <person name="Wu G."/>
            <person name="Yamamoto D."/>
            <person name="Yang H.P."/>
            <person name="Yang S.P."/>
            <person name="Yorke J.A."/>
            <person name="Yoshida K."/>
            <person name="Zdobnov E."/>
            <person name="Zhang P."/>
            <person name="Zhang Y."/>
            <person name="Zimin A.V."/>
            <person name="Baldwin J."/>
            <person name="Abdouelleil A."/>
            <person name="Abdulkadir J."/>
            <person name="Abebe A."/>
            <person name="Abera B."/>
            <person name="Abreu J."/>
            <person name="Acer S.C."/>
            <person name="Aftuck L."/>
            <person name="Alexander A."/>
            <person name="An P."/>
            <person name="Anderson E."/>
            <person name="Anderson S."/>
            <person name="Arachi H."/>
            <person name="Azer M."/>
            <person name="Bachantsang P."/>
            <person name="Barry A."/>
            <person name="Bayul T."/>
            <person name="Berlin A."/>
            <person name="Bessette D."/>
            <person name="Bloom T."/>
            <person name="Blye J."/>
            <person name="Boguslavskiy L."/>
            <person name="Bonnet C."/>
            <person name="Boukhgalter B."/>
            <person name="Bourzgui I."/>
            <person name="Brown A."/>
            <person name="Cahill P."/>
            <person name="Channer S."/>
            <person name="Cheshatsang Y."/>
            <person name="Chuda L."/>
            <person name="Citroen M."/>
            <person name="Collymore A."/>
            <person name="Cooke P."/>
            <person name="Costello M."/>
            <person name="D'Aco K."/>
            <person name="Daza R."/>
            <person name="De Haan G."/>
            <person name="DeGray S."/>
            <person name="DeMaso C."/>
            <person name="Dhargay N."/>
            <person name="Dooley K."/>
            <person name="Dooley E."/>
            <person name="Doricent M."/>
            <person name="Dorje P."/>
            <person name="Dorjee K."/>
            <person name="Dupes A."/>
            <person name="Elong R."/>
            <person name="Falk J."/>
            <person name="Farina A."/>
            <person name="Faro S."/>
            <person name="Ferguson D."/>
            <person name="Fisher S."/>
            <person name="Foley C.D."/>
            <person name="Franke A."/>
            <person name="Friedrich D."/>
            <person name="Gadbois L."/>
            <person name="Gearin G."/>
            <person name="Gearin C.R."/>
            <person name="Giannoukos G."/>
            <person name="Goode T."/>
            <person name="Graham J."/>
            <person name="Grandbois E."/>
            <person name="Grewal S."/>
            <person name="Gyaltsen K."/>
            <person name="Hafez N."/>
            <person name="Hagos B."/>
            <person name="Hall J."/>
            <person name="Henson C."/>
            <person name="Hollinger A."/>
            <person name="Honan T."/>
            <person name="Huard M.D."/>
            <person name="Hughes L."/>
            <person name="Hurhula B."/>
            <person name="Husby M.E."/>
            <person name="Kamat A."/>
            <person name="Kanga B."/>
            <person name="Kashin S."/>
            <person name="Khazanovich D."/>
            <person name="Kisner P."/>
            <person name="Lance K."/>
            <person name="Lara M."/>
            <person name="Lee W."/>
            <person name="Lennon N."/>
            <person name="Letendre F."/>
            <person name="LeVine R."/>
            <person name="Lipovsky A."/>
            <person name="Liu X."/>
            <person name="Liu J."/>
            <person name="Liu S."/>
            <person name="Lokyitsang T."/>
            <person name="Lokyitsang Y."/>
            <person name="Lubonja R."/>
            <person name="Lui A."/>
            <person name="MacDonald P."/>
            <person name="Magnisalis V."/>
            <person name="Maru K."/>
            <person name="Matthews C."/>
            <person name="McCusker W."/>
            <person name="McDonough S."/>
            <person name="Mehta T."/>
            <person name="Meldrim J."/>
            <person name="Meneus L."/>
            <person name="Mihai O."/>
            <person name="Mihalev A."/>
            <person name="Mihova T."/>
            <person name="Mittelman R."/>
            <person name="Mlenga V."/>
            <person name="Montmayeur A."/>
            <person name="Mulrain L."/>
            <person name="Navidi A."/>
            <person name="Naylor J."/>
            <person name="Negash T."/>
            <person name="Nguyen T."/>
            <person name="Nguyen N."/>
            <person name="Nicol R."/>
            <person name="Norbu C."/>
            <person name="Norbu N."/>
            <person name="Novod N."/>
            <person name="O'Neill B."/>
            <person name="Osman S."/>
            <person name="Markiewicz E."/>
            <person name="Oyono O.L."/>
            <person name="Patti C."/>
            <person name="Phunkhang P."/>
            <person name="Pierre F."/>
            <person name="Priest M."/>
            <person name="Raghuraman S."/>
            <person name="Rege F."/>
            <person name="Reyes R."/>
            <person name="Rise C."/>
            <person name="Rogov P."/>
            <person name="Ross K."/>
            <person name="Ryan E."/>
            <person name="Settipalli S."/>
            <person name="Shea T."/>
            <person name="Sherpa N."/>
            <person name="Shi L."/>
            <person name="Shih D."/>
            <person name="Sparrow T."/>
            <person name="Spaulding J."/>
            <person name="Stalker J."/>
            <person name="Stange-Thomann N."/>
            <person name="Stavropoulos S."/>
            <person name="Stone C."/>
            <person name="Strader C."/>
            <person name="Tesfaye S."/>
            <person name="Thomson T."/>
            <person name="Thoulutsang Y."/>
            <person name="Thoulutsang D."/>
            <person name="Topham K."/>
            <person name="Topping I."/>
            <person name="Tsamla T."/>
            <person name="Vassiliev H."/>
            <person name="Vo A."/>
            <person name="Wangchuk T."/>
            <person name="Wangdi T."/>
            <person name="Weiand M."/>
            <person name="Wilkinson J."/>
            <person name="Wilson A."/>
            <person name="Yadav S."/>
            <person name="Young G."/>
            <person name="Yu Q."/>
            <person name="Zembek L."/>
            <person name="Zhong D."/>
            <person name="Zimmer A."/>
            <person name="Zwirko Z."/>
            <person name="Jaffe D.B."/>
            <person name="Alvarez P."/>
            <person name="Brockman W."/>
            <person name="Butler J."/>
            <person name="Chin C."/>
            <person name="Gnerre S."/>
            <person name="Grabherr M."/>
            <person name="Kleber M."/>
            <person name="Mauceli E."/>
            <person name="MacCallum I."/>
        </authorList>
    </citation>
    <scope>NUCLEOTIDE SEQUENCE [LARGE SCALE GENOMIC DNA]</scope>
    <source>
        <strain evidence="2">Rob3c / Tucson 14021-0248.25</strain>
    </source>
</reference>
<organism evidence="2">
    <name type="scientific">Drosophila sechellia</name>
    <name type="common">Fruit fly</name>
    <dbReference type="NCBI Taxonomy" id="7238"/>
    <lineage>
        <taxon>Eukaryota</taxon>
        <taxon>Metazoa</taxon>
        <taxon>Ecdysozoa</taxon>
        <taxon>Arthropoda</taxon>
        <taxon>Hexapoda</taxon>
        <taxon>Insecta</taxon>
        <taxon>Pterygota</taxon>
        <taxon>Neoptera</taxon>
        <taxon>Endopterygota</taxon>
        <taxon>Diptera</taxon>
        <taxon>Brachycera</taxon>
        <taxon>Muscomorpha</taxon>
        <taxon>Ephydroidea</taxon>
        <taxon>Drosophilidae</taxon>
        <taxon>Drosophila</taxon>
        <taxon>Sophophora</taxon>
    </lineage>
</organism>
<dbReference type="OMA" id="ASTDYPM"/>
<name>B4HDU2_DROSE</name>
<evidence type="ECO:0000313" key="1">
    <source>
        <dbReference type="EMBL" id="EDW41032.1"/>
    </source>
</evidence>
<dbReference type="AlphaFoldDB" id="B4HDU2"/>
<gene>
    <name evidence="1" type="primary">Dsec\GM25241</name>
    <name evidence="1" type="ORF">Dsec_GM25241</name>
</gene>
<dbReference type="Proteomes" id="UP000001292">
    <property type="component" value="Unassembled WGS sequence"/>
</dbReference>
<protein>
    <submittedName>
        <fullName evidence="1">GM25241</fullName>
    </submittedName>
</protein>
<evidence type="ECO:0000313" key="2">
    <source>
        <dbReference type="Proteomes" id="UP000001292"/>
    </source>
</evidence>
<accession>B4HDU2</accession>
<dbReference type="EMBL" id="CH480815">
    <property type="protein sequence ID" value="EDW41032.1"/>
    <property type="molecule type" value="Genomic_DNA"/>
</dbReference>
<dbReference type="HOGENOM" id="CLU_3052567_0_0_1"/>